<sequence>MRYLRLALPKQAGRARPPYAKGLKRAMYACVCRAVTESEINECIAAGAKSAKQIRDATGAGSDCAICIRRICAMLKRNTELAAAS</sequence>
<protein>
    <recommendedName>
        <fullName evidence="7">Bacterioferritin-associated ferredoxin</fullName>
    </recommendedName>
</protein>
<evidence type="ECO:0000256" key="8">
    <source>
        <dbReference type="ARBA" id="ARBA00046332"/>
    </source>
</evidence>
<gene>
    <name evidence="10" type="ORF">FHX40_3647</name>
</gene>
<dbReference type="PANTHER" id="PTHR37424">
    <property type="entry name" value="BACTERIOFERRITIN-ASSOCIATED FERREDOXIN"/>
    <property type="match status" value="1"/>
</dbReference>
<dbReference type="Gene3D" id="1.10.10.1100">
    <property type="entry name" value="BFD-like [2Fe-2S]-binding domain"/>
    <property type="match status" value="1"/>
</dbReference>
<reference evidence="10 11" key="1">
    <citation type="submission" date="2019-06" db="EMBL/GenBank/DDBJ databases">
        <title>Sequencing the genomes of 1000 actinobacteria strains.</title>
        <authorList>
            <person name="Klenk H.-P."/>
        </authorList>
    </citation>
    <scope>NUCLEOTIDE SEQUENCE [LARGE SCALE GENOMIC DNA]</scope>
    <source>
        <strain evidence="10 11">DSM 43186</strain>
    </source>
</reference>
<evidence type="ECO:0000256" key="3">
    <source>
        <dbReference type="ARBA" id="ARBA00022723"/>
    </source>
</evidence>
<evidence type="ECO:0000256" key="6">
    <source>
        <dbReference type="ARBA" id="ARBA00023014"/>
    </source>
</evidence>
<dbReference type="GO" id="GO:0051537">
    <property type="term" value="F:2 iron, 2 sulfur cluster binding"/>
    <property type="evidence" value="ECO:0007669"/>
    <property type="project" value="UniProtKB-KW"/>
</dbReference>
<evidence type="ECO:0000256" key="5">
    <source>
        <dbReference type="ARBA" id="ARBA00023004"/>
    </source>
</evidence>
<evidence type="ECO:0000256" key="2">
    <source>
        <dbReference type="ARBA" id="ARBA00022714"/>
    </source>
</evidence>
<evidence type="ECO:0000313" key="11">
    <source>
        <dbReference type="Proteomes" id="UP000319213"/>
    </source>
</evidence>
<name>A0A543J239_9ACTN</name>
<evidence type="ECO:0000259" key="9">
    <source>
        <dbReference type="Pfam" id="PF04324"/>
    </source>
</evidence>
<comment type="caution">
    <text evidence="10">The sequence shown here is derived from an EMBL/GenBank/DDBJ whole genome shotgun (WGS) entry which is preliminary data.</text>
</comment>
<organism evidence="10 11">
    <name type="scientific">Thermopolyspora flexuosa</name>
    <dbReference type="NCBI Taxonomy" id="103836"/>
    <lineage>
        <taxon>Bacteria</taxon>
        <taxon>Bacillati</taxon>
        <taxon>Actinomycetota</taxon>
        <taxon>Actinomycetes</taxon>
        <taxon>Streptosporangiales</taxon>
        <taxon>Streptosporangiaceae</taxon>
        <taxon>Thermopolyspora</taxon>
    </lineage>
</organism>
<keyword evidence="6" id="KW-0411">Iron-sulfur</keyword>
<keyword evidence="4" id="KW-0249">Electron transport</keyword>
<comment type="similarity">
    <text evidence="8">Belongs to the Bfd family.</text>
</comment>
<dbReference type="EMBL" id="VFPQ01000001">
    <property type="protein sequence ID" value="TQM76896.1"/>
    <property type="molecule type" value="Genomic_DNA"/>
</dbReference>
<dbReference type="InterPro" id="IPR007419">
    <property type="entry name" value="BFD-like_2Fe2S-bd_dom"/>
</dbReference>
<proteinExistence type="inferred from homology"/>
<dbReference type="AlphaFoldDB" id="A0A543J239"/>
<dbReference type="InterPro" id="IPR041854">
    <property type="entry name" value="BFD-like_2Fe2S-bd_dom_sf"/>
</dbReference>
<keyword evidence="1" id="KW-0813">Transport</keyword>
<evidence type="ECO:0000256" key="1">
    <source>
        <dbReference type="ARBA" id="ARBA00022448"/>
    </source>
</evidence>
<dbReference type="Proteomes" id="UP000319213">
    <property type="component" value="Unassembled WGS sequence"/>
</dbReference>
<evidence type="ECO:0000256" key="4">
    <source>
        <dbReference type="ARBA" id="ARBA00022982"/>
    </source>
</evidence>
<evidence type="ECO:0000313" key="10">
    <source>
        <dbReference type="EMBL" id="TQM76896.1"/>
    </source>
</evidence>
<feature type="domain" description="BFD-like [2Fe-2S]-binding" evidence="9">
    <location>
        <begin position="30"/>
        <end position="76"/>
    </location>
</feature>
<evidence type="ECO:0000256" key="7">
    <source>
        <dbReference type="ARBA" id="ARBA00039386"/>
    </source>
</evidence>
<dbReference type="GO" id="GO:0046872">
    <property type="term" value="F:metal ion binding"/>
    <property type="evidence" value="ECO:0007669"/>
    <property type="project" value="UniProtKB-KW"/>
</dbReference>
<dbReference type="PANTHER" id="PTHR37424:SF1">
    <property type="entry name" value="BACTERIOFERRITIN-ASSOCIATED FERREDOXIN"/>
    <property type="match status" value="1"/>
</dbReference>
<dbReference type="InterPro" id="IPR052371">
    <property type="entry name" value="BFD-associated_ferredoxin"/>
</dbReference>
<keyword evidence="11" id="KW-1185">Reference proteome</keyword>
<accession>A0A543J239</accession>
<keyword evidence="3" id="KW-0479">Metal-binding</keyword>
<keyword evidence="5" id="KW-0408">Iron</keyword>
<keyword evidence="2" id="KW-0001">2Fe-2S</keyword>
<dbReference type="Pfam" id="PF04324">
    <property type="entry name" value="Fer2_BFD"/>
    <property type="match status" value="1"/>
</dbReference>